<protein>
    <submittedName>
        <fullName evidence="2">Uncharacterized protein</fullName>
    </submittedName>
</protein>
<sequence length="131" mass="15669">MATIRIERFLLWDSRAVDLKKARSLTALACLPVLEVEKGFDRLVAAIDEKIRQYIFYVENTYVRRFDPKNETIDALYPIKLWNCPDLLLKNKPRTDNAHEGWHFRFNMRFPKANMSFSQFILRLQEEEEET</sequence>
<organism evidence="1 2">
    <name type="scientific">Ditylenchus dipsaci</name>
    <dbReference type="NCBI Taxonomy" id="166011"/>
    <lineage>
        <taxon>Eukaryota</taxon>
        <taxon>Metazoa</taxon>
        <taxon>Ecdysozoa</taxon>
        <taxon>Nematoda</taxon>
        <taxon>Chromadorea</taxon>
        <taxon>Rhabditida</taxon>
        <taxon>Tylenchina</taxon>
        <taxon>Tylenchomorpha</taxon>
        <taxon>Sphaerularioidea</taxon>
        <taxon>Anguinidae</taxon>
        <taxon>Anguininae</taxon>
        <taxon>Ditylenchus</taxon>
    </lineage>
</organism>
<proteinExistence type="predicted"/>
<evidence type="ECO:0000313" key="1">
    <source>
        <dbReference type="Proteomes" id="UP000887574"/>
    </source>
</evidence>
<dbReference type="Proteomes" id="UP000887574">
    <property type="component" value="Unplaced"/>
</dbReference>
<evidence type="ECO:0000313" key="2">
    <source>
        <dbReference type="WBParaSite" id="jg17549"/>
    </source>
</evidence>
<name>A0A915DB33_9BILA</name>
<dbReference type="AlphaFoldDB" id="A0A915DB33"/>
<keyword evidence="1" id="KW-1185">Reference proteome</keyword>
<reference evidence="2" key="1">
    <citation type="submission" date="2022-11" db="UniProtKB">
        <authorList>
            <consortium name="WormBaseParasite"/>
        </authorList>
    </citation>
    <scope>IDENTIFICATION</scope>
</reference>
<dbReference type="WBParaSite" id="jg17549">
    <property type="protein sequence ID" value="jg17549"/>
    <property type="gene ID" value="jg17549"/>
</dbReference>
<accession>A0A915DB33</accession>